<keyword evidence="3 8" id="KW-1134">Transmembrane beta strand</keyword>
<dbReference type="InterPro" id="IPR012910">
    <property type="entry name" value="Plug_dom"/>
</dbReference>
<dbReference type="RefSeq" id="WP_024981434.1">
    <property type="nucleotide sequence ID" value="NZ_CBCRUM010000004.1"/>
</dbReference>
<evidence type="ECO:0000256" key="7">
    <source>
        <dbReference type="ARBA" id="ARBA00023237"/>
    </source>
</evidence>
<dbReference type="PANTHER" id="PTHR30069">
    <property type="entry name" value="TONB-DEPENDENT OUTER MEMBRANE RECEPTOR"/>
    <property type="match status" value="1"/>
</dbReference>
<evidence type="ECO:0000313" key="14">
    <source>
        <dbReference type="Proteomes" id="UP000182961"/>
    </source>
</evidence>
<keyword evidence="2 8" id="KW-0813">Transport</keyword>
<dbReference type="GO" id="GO:0044718">
    <property type="term" value="P:siderophore transmembrane transport"/>
    <property type="evidence" value="ECO:0007669"/>
    <property type="project" value="TreeGrafter"/>
</dbReference>
<evidence type="ECO:0000256" key="8">
    <source>
        <dbReference type="PROSITE-ProRule" id="PRU01360"/>
    </source>
</evidence>
<keyword evidence="5 9" id="KW-0798">TonB box</keyword>
<feature type="chain" id="PRO_5010311551" evidence="10">
    <location>
        <begin position="21"/>
        <end position="705"/>
    </location>
</feature>
<keyword evidence="10" id="KW-0732">Signal</keyword>
<feature type="domain" description="TonB-dependent receptor plug" evidence="12">
    <location>
        <begin position="54"/>
        <end position="155"/>
    </location>
</feature>
<keyword evidence="4 8" id="KW-0812">Transmembrane</keyword>
<evidence type="ECO:0000256" key="10">
    <source>
        <dbReference type="SAM" id="SignalP"/>
    </source>
</evidence>
<accession>A0A1I4S398</accession>
<feature type="signal peptide" evidence="10">
    <location>
        <begin position="1"/>
        <end position="20"/>
    </location>
</feature>
<dbReference type="GO" id="GO:0015344">
    <property type="term" value="F:siderophore uptake transmembrane transporter activity"/>
    <property type="evidence" value="ECO:0007669"/>
    <property type="project" value="TreeGrafter"/>
</dbReference>
<dbReference type="eggNOG" id="COG4771">
    <property type="taxonomic scope" value="Bacteria"/>
</dbReference>
<dbReference type="Pfam" id="PF07715">
    <property type="entry name" value="Plug"/>
    <property type="match status" value="1"/>
</dbReference>
<dbReference type="InterPro" id="IPR037066">
    <property type="entry name" value="Plug_dom_sf"/>
</dbReference>
<evidence type="ECO:0000256" key="9">
    <source>
        <dbReference type="RuleBase" id="RU003357"/>
    </source>
</evidence>
<evidence type="ECO:0000256" key="5">
    <source>
        <dbReference type="ARBA" id="ARBA00023077"/>
    </source>
</evidence>
<evidence type="ECO:0000256" key="2">
    <source>
        <dbReference type="ARBA" id="ARBA00022448"/>
    </source>
</evidence>
<dbReference type="EMBL" id="FOUT01000001">
    <property type="protein sequence ID" value="SFM58992.1"/>
    <property type="molecule type" value="Genomic_DNA"/>
</dbReference>
<dbReference type="InterPro" id="IPR036942">
    <property type="entry name" value="Beta-barrel_TonB_sf"/>
</dbReference>
<evidence type="ECO:0000259" key="12">
    <source>
        <dbReference type="Pfam" id="PF07715"/>
    </source>
</evidence>
<evidence type="ECO:0000256" key="3">
    <source>
        <dbReference type="ARBA" id="ARBA00022452"/>
    </source>
</evidence>
<keyword evidence="6 8" id="KW-0472">Membrane</keyword>
<evidence type="ECO:0000256" key="6">
    <source>
        <dbReference type="ARBA" id="ARBA00023136"/>
    </source>
</evidence>
<keyword evidence="14" id="KW-1185">Reference proteome</keyword>
<name>A0A1I4S398_9FLAO</name>
<dbReference type="InterPro" id="IPR039426">
    <property type="entry name" value="TonB-dep_rcpt-like"/>
</dbReference>
<keyword evidence="7 8" id="KW-0998">Cell outer membrane</keyword>
<protein>
    <submittedName>
        <fullName evidence="13">Iron complex outermembrane recepter protein</fullName>
    </submittedName>
</protein>
<feature type="domain" description="TonB-dependent receptor-like beta-barrel" evidence="11">
    <location>
        <begin position="263"/>
        <end position="666"/>
    </location>
</feature>
<evidence type="ECO:0000313" key="13">
    <source>
        <dbReference type="EMBL" id="SFM58992.1"/>
    </source>
</evidence>
<dbReference type="PROSITE" id="PS52016">
    <property type="entry name" value="TONB_DEPENDENT_REC_3"/>
    <property type="match status" value="1"/>
</dbReference>
<dbReference type="Gene3D" id="2.170.130.10">
    <property type="entry name" value="TonB-dependent receptor, plug domain"/>
    <property type="match status" value="1"/>
</dbReference>
<dbReference type="GO" id="GO:0009279">
    <property type="term" value="C:cell outer membrane"/>
    <property type="evidence" value="ECO:0007669"/>
    <property type="project" value="UniProtKB-SubCell"/>
</dbReference>
<sequence length="705" mass="79557">MKNTFIIALLWCFVSSTAQTKETNANQTPKDTLKEKSILLKEVIVTGNVKTDPNLTIVKSDFSEKAVQPKNSGELFTDINGFSLIKRGNYAVDPSFRANQYEQLNVQYDGGTRAFHACPNRMDPITTLVNPEEISKIEIIKGPFSVRYGNTFAGVVNMVSQYGNASSKAFAGSFSSGYESNSNSFVTILQLSSNWKKFDIVGDLSYRDYGNYKDGNQNEIPSSFNSKGYGLKMGYQFSENQRLQVNVRQNFGRDVLHAGLPMDTDEDNSSIASLDYTSKSNAPFYKGVTAKVYYSYVDHIMSNYSRPSFANSSAIAKVNATTFGGKVETEWDLSPKWKLFAGVDMVHLSRDGGRDRLVKKNMAGVVLPKPLAFYDKIWQDSYTATFGTFAEAKWYLSEKSIVNLGARVDIVGTDARDLDESFIKLYPNIEKRNETNFSGTISYKRLLSPDYTLEVAFGRGTRSANIEERFIAYFNIGRDPYEYIGNPNLKAETNNQFEIGFTGKEKLNGFANQINFGGSVYYSIFENYILAVVDKNLVRKYNPTTPPIHPKVFQNIDRSFKTGFEFFGDVKFANYFNFLTEMAYVYTENQDFNESLPLTPPWVTRLKLSYEKGKVWASVQYTLTAKQSKIASSYDEIATQGYEVMDLKVGYKPIKNLSVGASVLNLLDQYYNNHLAFAFNNQAGFGRTPITEPGRNFTLFLNYKF</sequence>
<comment type="similarity">
    <text evidence="8 9">Belongs to the TonB-dependent receptor family.</text>
</comment>
<evidence type="ECO:0000256" key="4">
    <source>
        <dbReference type="ARBA" id="ARBA00022692"/>
    </source>
</evidence>
<reference evidence="14" key="1">
    <citation type="submission" date="2016-10" db="EMBL/GenBank/DDBJ databases">
        <authorList>
            <person name="Varghese N."/>
            <person name="Submissions S."/>
        </authorList>
    </citation>
    <scope>NUCLEOTIDE SEQUENCE [LARGE SCALE GENOMIC DNA]</scope>
    <source>
        <strain evidence="14">DSM 4002</strain>
    </source>
</reference>
<dbReference type="SUPFAM" id="SSF56935">
    <property type="entry name" value="Porins"/>
    <property type="match status" value="1"/>
</dbReference>
<evidence type="ECO:0000259" key="11">
    <source>
        <dbReference type="Pfam" id="PF00593"/>
    </source>
</evidence>
<comment type="subcellular location">
    <subcellularLocation>
        <location evidence="1 8">Cell outer membrane</location>
        <topology evidence="1 8">Multi-pass membrane protein</topology>
    </subcellularLocation>
</comment>
<dbReference type="InterPro" id="IPR000531">
    <property type="entry name" value="Beta-barrel_TonB"/>
</dbReference>
<evidence type="ECO:0000256" key="1">
    <source>
        <dbReference type="ARBA" id="ARBA00004571"/>
    </source>
</evidence>
<dbReference type="Proteomes" id="UP000182961">
    <property type="component" value="Unassembled WGS sequence"/>
</dbReference>
<dbReference type="Gene3D" id="2.40.170.20">
    <property type="entry name" value="TonB-dependent receptor, beta-barrel domain"/>
    <property type="match status" value="1"/>
</dbReference>
<proteinExistence type="inferred from homology"/>
<organism evidence="13 14">
    <name type="scientific">Flavobacterium succinicans</name>
    <dbReference type="NCBI Taxonomy" id="29536"/>
    <lineage>
        <taxon>Bacteria</taxon>
        <taxon>Pseudomonadati</taxon>
        <taxon>Bacteroidota</taxon>
        <taxon>Flavobacteriia</taxon>
        <taxon>Flavobacteriales</taxon>
        <taxon>Flavobacteriaceae</taxon>
        <taxon>Flavobacterium</taxon>
    </lineage>
</organism>
<dbReference type="Pfam" id="PF00593">
    <property type="entry name" value="TonB_dep_Rec_b-barrel"/>
    <property type="match status" value="1"/>
</dbReference>
<dbReference type="AlphaFoldDB" id="A0A1I4S398"/>
<gene>
    <name evidence="13" type="ORF">SAMN05444143_101648</name>
</gene>
<dbReference type="PANTHER" id="PTHR30069:SF49">
    <property type="entry name" value="OUTER MEMBRANE PROTEIN C"/>
    <property type="match status" value="1"/>
</dbReference>